<dbReference type="Proteomes" id="UP000621516">
    <property type="component" value="Unassembled WGS sequence"/>
</dbReference>
<protein>
    <recommendedName>
        <fullName evidence="8">Glycogen synthase</fullName>
        <ecNumber evidence="8">2.4.1.21</ecNumber>
    </recommendedName>
    <alternativeName>
        <fullName evidence="8">Starch [bacterial glycogen] synthase</fullName>
    </alternativeName>
</protein>
<dbReference type="InterPro" id="IPR013534">
    <property type="entry name" value="Starch_synth_cat_dom"/>
</dbReference>
<dbReference type="HAMAP" id="MF_00484">
    <property type="entry name" value="Glycogen_synth"/>
    <property type="match status" value="1"/>
</dbReference>
<keyword evidence="6 8" id="KW-0808">Transferase</keyword>
<evidence type="ECO:0000256" key="1">
    <source>
        <dbReference type="ARBA" id="ARBA00001478"/>
    </source>
</evidence>
<comment type="pathway">
    <text evidence="3 8">Glycan biosynthesis; glycogen biosynthesis.</text>
</comment>
<evidence type="ECO:0000256" key="8">
    <source>
        <dbReference type="HAMAP-Rule" id="MF_00484"/>
    </source>
</evidence>
<dbReference type="Pfam" id="PF08323">
    <property type="entry name" value="Glyco_transf_5"/>
    <property type="match status" value="1"/>
</dbReference>
<name>A0A8J6PYE1_9FLAO</name>
<feature type="domain" description="Starch synthase catalytic" evidence="10">
    <location>
        <begin position="3"/>
        <end position="231"/>
    </location>
</feature>
<keyword evidence="12" id="KW-1185">Reference proteome</keyword>
<keyword evidence="5 8" id="KW-0328">Glycosyltransferase</keyword>
<comment type="function">
    <text evidence="2 8">Synthesizes alpha-1,4-glucan chains using ADP-glucose.</text>
</comment>
<dbReference type="PANTHER" id="PTHR45825:SF11">
    <property type="entry name" value="ALPHA AMYLASE DOMAIN-CONTAINING PROTEIN"/>
    <property type="match status" value="1"/>
</dbReference>
<dbReference type="RefSeq" id="WP_188222605.1">
    <property type="nucleotide sequence ID" value="NZ_JACVXD010000002.1"/>
</dbReference>
<dbReference type="CDD" id="cd03791">
    <property type="entry name" value="GT5_Glycogen_synthase_DULL1-like"/>
    <property type="match status" value="1"/>
</dbReference>
<evidence type="ECO:0000256" key="2">
    <source>
        <dbReference type="ARBA" id="ARBA00002764"/>
    </source>
</evidence>
<evidence type="ECO:0000256" key="7">
    <source>
        <dbReference type="ARBA" id="ARBA00023056"/>
    </source>
</evidence>
<evidence type="ECO:0000259" key="10">
    <source>
        <dbReference type="Pfam" id="PF08323"/>
    </source>
</evidence>
<sequence length="472" mass="53178">MTILHISAECYPVAKVGGLADVVGALPKYQNSSSTTSQVIMPFYDNKFTQENTFSSVYDAQLKLGDSVYDFQILVLKDKPLDFDVFFVNVPDLLFKDYVYSFDDTERFLAFQIGALDWLLTWHDYPDIIHCHDHHTGLVPFMLQESYKYEAFRNIPNIITIHNAQYQGWFSHEKVGLIPPFNFDHVGLLDWGSQINPLAAGIKCAWSVTTVSPSYMEELKQAANGLESLLSAESEKCTGILNGIDWKVWNPETDTYIVKSYDIETVDKGASSNKKYLCDTFNLDFKKPLFAFIGRLVDEKGSDLFPEVFKLALEKDNLSILLLGSGNKMVEGQLQDLKSDFVGTYNAFIGYDEKLSHIIYAGADFLLMPSRVEPCGLNQMYALRYGTIPIVRSIGGLKDTVTDINEEGGFGICHPNTAVSEITEAIDRAITLYKDQPTYKGIRRQIMAIDHSWDASAGEYINLYNTLKSSQQ</sequence>
<evidence type="ECO:0000256" key="4">
    <source>
        <dbReference type="ARBA" id="ARBA00010281"/>
    </source>
</evidence>
<dbReference type="SUPFAM" id="SSF53756">
    <property type="entry name" value="UDP-Glycosyltransferase/glycogen phosphorylase"/>
    <property type="match status" value="1"/>
</dbReference>
<keyword evidence="7 8" id="KW-0320">Glycogen biosynthesis</keyword>
<accession>A0A8J6PYE1</accession>
<comment type="catalytic activity">
    <reaction evidence="1 8">
        <text>[(1-&gt;4)-alpha-D-glucosyl](n) + ADP-alpha-D-glucose = [(1-&gt;4)-alpha-D-glucosyl](n+1) + ADP + H(+)</text>
        <dbReference type="Rhea" id="RHEA:18189"/>
        <dbReference type="Rhea" id="RHEA-COMP:9584"/>
        <dbReference type="Rhea" id="RHEA-COMP:9587"/>
        <dbReference type="ChEBI" id="CHEBI:15378"/>
        <dbReference type="ChEBI" id="CHEBI:15444"/>
        <dbReference type="ChEBI" id="CHEBI:57498"/>
        <dbReference type="ChEBI" id="CHEBI:456216"/>
        <dbReference type="EC" id="2.4.1.21"/>
    </reaction>
</comment>
<dbReference type="UniPathway" id="UPA00164"/>
<proteinExistence type="inferred from homology"/>
<evidence type="ECO:0000313" key="12">
    <source>
        <dbReference type="Proteomes" id="UP000621516"/>
    </source>
</evidence>
<dbReference type="EMBL" id="JACVXD010000002">
    <property type="protein sequence ID" value="MBD0823290.1"/>
    <property type="molecule type" value="Genomic_DNA"/>
</dbReference>
<feature type="domain" description="Glycosyl transferase family 1" evidence="9">
    <location>
        <begin position="284"/>
        <end position="434"/>
    </location>
</feature>
<dbReference type="InterPro" id="IPR011835">
    <property type="entry name" value="GS/SS"/>
</dbReference>
<dbReference type="AlphaFoldDB" id="A0A8J6PYE1"/>
<organism evidence="11 12">
    <name type="scientific">Aestuariibaculum marinum</name>
    <dbReference type="NCBI Taxonomy" id="2683592"/>
    <lineage>
        <taxon>Bacteria</taxon>
        <taxon>Pseudomonadati</taxon>
        <taxon>Bacteroidota</taxon>
        <taxon>Flavobacteriia</taxon>
        <taxon>Flavobacteriales</taxon>
        <taxon>Flavobacteriaceae</taxon>
    </lineage>
</organism>
<dbReference type="EC" id="2.4.1.21" evidence="8"/>
<dbReference type="InterPro" id="IPR001296">
    <property type="entry name" value="Glyco_trans_1"/>
</dbReference>
<dbReference type="GO" id="GO:0004373">
    <property type="term" value="F:alpha-1,4-glucan glucosyltransferase (UDP-glucose donor) activity"/>
    <property type="evidence" value="ECO:0007669"/>
    <property type="project" value="InterPro"/>
</dbReference>
<feature type="binding site" evidence="8">
    <location>
        <position position="15"/>
    </location>
    <ligand>
        <name>ADP-alpha-D-glucose</name>
        <dbReference type="ChEBI" id="CHEBI:57498"/>
    </ligand>
</feature>
<evidence type="ECO:0000256" key="3">
    <source>
        <dbReference type="ARBA" id="ARBA00004964"/>
    </source>
</evidence>
<evidence type="ECO:0000256" key="5">
    <source>
        <dbReference type="ARBA" id="ARBA00022676"/>
    </source>
</evidence>
<reference evidence="11 12" key="1">
    <citation type="journal article" date="2018" name="J. Microbiol.">
        <title>Aestuariibaculum marinum sp. nov., a marine bacterium isolated from seawater in South Korea.</title>
        <authorList>
            <person name="Choi J."/>
            <person name="Lee D."/>
            <person name="Jang J.H."/>
            <person name="Cha S."/>
            <person name="Seo T."/>
        </authorList>
    </citation>
    <scope>NUCLEOTIDE SEQUENCE [LARGE SCALE GENOMIC DNA]</scope>
    <source>
        <strain evidence="11 12">IP7</strain>
    </source>
</reference>
<dbReference type="NCBIfam" id="TIGR02095">
    <property type="entry name" value="glgA"/>
    <property type="match status" value="1"/>
</dbReference>
<evidence type="ECO:0000313" key="11">
    <source>
        <dbReference type="EMBL" id="MBD0823290.1"/>
    </source>
</evidence>
<evidence type="ECO:0000256" key="6">
    <source>
        <dbReference type="ARBA" id="ARBA00022679"/>
    </source>
</evidence>
<dbReference type="GO" id="GO:0009011">
    <property type="term" value="F:alpha-1,4-glucan glucosyltransferase (ADP-glucose donor) activity"/>
    <property type="evidence" value="ECO:0007669"/>
    <property type="project" value="UniProtKB-UniRule"/>
</dbReference>
<gene>
    <name evidence="8" type="primary">glgA</name>
    <name evidence="11" type="ORF">ICJ85_04590</name>
</gene>
<dbReference type="Pfam" id="PF00534">
    <property type="entry name" value="Glycos_transf_1"/>
    <property type="match status" value="1"/>
</dbReference>
<dbReference type="Gene3D" id="3.40.50.2000">
    <property type="entry name" value="Glycogen Phosphorylase B"/>
    <property type="match status" value="2"/>
</dbReference>
<dbReference type="GO" id="GO:0005978">
    <property type="term" value="P:glycogen biosynthetic process"/>
    <property type="evidence" value="ECO:0007669"/>
    <property type="project" value="UniProtKB-UniRule"/>
</dbReference>
<dbReference type="PANTHER" id="PTHR45825">
    <property type="entry name" value="GRANULE-BOUND STARCH SYNTHASE 1, CHLOROPLASTIC/AMYLOPLASTIC"/>
    <property type="match status" value="1"/>
</dbReference>
<comment type="caution">
    <text evidence="11">The sequence shown here is derived from an EMBL/GenBank/DDBJ whole genome shotgun (WGS) entry which is preliminary data.</text>
</comment>
<evidence type="ECO:0000259" key="9">
    <source>
        <dbReference type="Pfam" id="PF00534"/>
    </source>
</evidence>
<comment type="similarity">
    <text evidence="4 8">Belongs to the glycosyltransferase 1 family. Bacterial/plant glycogen synthase subfamily.</text>
</comment>